<dbReference type="Proteomes" id="UP000007799">
    <property type="component" value="Unassembled WGS sequence"/>
</dbReference>
<dbReference type="RefSeq" id="XP_004998493.1">
    <property type="nucleotide sequence ID" value="XM_004998436.1"/>
</dbReference>
<feature type="compositionally biased region" description="Basic and acidic residues" evidence="1">
    <location>
        <begin position="89"/>
        <end position="99"/>
    </location>
</feature>
<dbReference type="AlphaFoldDB" id="F2TY59"/>
<feature type="region of interest" description="Disordered" evidence="1">
    <location>
        <begin position="181"/>
        <end position="236"/>
    </location>
</feature>
<accession>F2TY59</accession>
<sequence length="299" mass="32802">MSDSMISSNLKAARQAVEAGHNATFRGRAGIAYEMFDAAADGFARCSKNIKDEGAKSFFAEMAASYTELADVQRAISLFVVEESKSEAASRASQERSKGAMDGGSTPKQPDASSDSQQLDEATIQLKRLQRKVKLLENQSKLLFNQQLLLLGIASNLANGKEQYKRELHGLRQMVFDMVTEPPSDKSEQDDDDDEEEDGGVATAAKDGNGADATAKGREQHPKKGDRAPDSRARIDRLRTILAKRRKDGQSVSDIAAGLLQSHFVKREDLESYQHELQQFWSSPISRRGNFDPGDTATS</sequence>
<evidence type="ECO:0000313" key="2">
    <source>
        <dbReference type="EMBL" id="EGD76318.1"/>
    </source>
</evidence>
<evidence type="ECO:0000313" key="3">
    <source>
        <dbReference type="Proteomes" id="UP000007799"/>
    </source>
</evidence>
<proteinExistence type="predicted"/>
<dbReference type="EMBL" id="GL832956">
    <property type="protein sequence ID" value="EGD76318.1"/>
    <property type="molecule type" value="Genomic_DNA"/>
</dbReference>
<keyword evidence="3" id="KW-1185">Reference proteome</keyword>
<feature type="region of interest" description="Disordered" evidence="1">
    <location>
        <begin position="89"/>
        <end position="119"/>
    </location>
</feature>
<feature type="compositionally biased region" description="Basic and acidic residues" evidence="1">
    <location>
        <begin position="215"/>
        <end position="236"/>
    </location>
</feature>
<protein>
    <submittedName>
        <fullName evidence="2">Uncharacterized protein</fullName>
    </submittedName>
</protein>
<feature type="compositionally biased region" description="Acidic residues" evidence="1">
    <location>
        <begin position="188"/>
        <end position="199"/>
    </location>
</feature>
<evidence type="ECO:0000256" key="1">
    <source>
        <dbReference type="SAM" id="MobiDB-lite"/>
    </source>
</evidence>
<reference evidence="2" key="1">
    <citation type="submission" date="2009-08" db="EMBL/GenBank/DDBJ databases">
        <title>Annotation of Salpingoeca rosetta.</title>
        <authorList>
            <consortium name="The Broad Institute Genome Sequencing Platform"/>
            <person name="Russ C."/>
            <person name="Cuomo C."/>
            <person name="Burger G."/>
            <person name="Gray M.W."/>
            <person name="Holland P.W.H."/>
            <person name="King N."/>
            <person name="Lang F.B.F."/>
            <person name="Roger A.J."/>
            <person name="Ruiz-Trillo I."/>
            <person name="Young S.K."/>
            <person name="Zeng Q."/>
            <person name="Gargeya S."/>
            <person name="Alvarado L."/>
            <person name="Berlin A."/>
            <person name="Chapman S.B."/>
            <person name="Chen Z."/>
            <person name="Freedman E."/>
            <person name="Gellesch M."/>
            <person name="Goldberg J."/>
            <person name="Griggs A."/>
            <person name="Gujja S."/>
            <person name="Heilman E."/>
            <person name="Heiman D."/>
            <person name="Howarth C."/>
            <person name="Mehta T."/>
            <person name="Neiman D."/>
            <person name="Pearson M."/>
            <person name="Roberts A."/>
            <person name="Saif S."/>
            <person name="Shea T."/>
            <person name="Shenoy N."/>
            <person name="Sisk P."/>
            <person name="Stolte C."/>
            <person name="Sykes S."/>
            <person name="White J."/>
            <person name="Yandava C."/>
            <person name="Haas B."/>
            <person name="Nusbaum C."/>
            <person name="Birren B."/>
        </authorList>
    </citation>
    <scope>NUCLEOTIDE SEQUENCE [LARGE SCALE GENOMIC DNA]</scope>
    <source>
        <strain evidence="2">ATCC 50818</strain>
    </source>
</reference>
<feature type="region of interest" description="Disordered" evidence="1">
    <location>
        <begin position="280"/>
        <end position="299"/>
    </location>
</feature>
<organism evidence="3">
    <name type="scientific">Salpingoeca rosetta (strain ATCC 50818 / BSB-021)</name>
    <dbReference type="NCBI Taxonomy" id="946362"/>
    <lineage>
        <taxon>Eukaryota</taxon>
        <taxon>Choanoflagellata</taxon>
        <taxon>Craspedida</taxon>
        <taxon>Salpingoecidae</taxon>
        <taxon>Salpingoeca</taxon>
    </lineage>
</organism>
<name>F2TY59_SALR5</name>
<dbReference type="KEGG" id="sre:PTSG_01020"/>
<dbReference type="GeneID" id="16079086"/>
<dbReference type="InParanoid" id="F2TY59"/>
<feature type="compositionally biased region" description="Polar residues" evidence="1">
    <location>
        <begin position="106"/>
        <end position="119"/>
    </location>
</feature>
<gene>
    <name evidence="2" type="ORF">PTSG_01020</name>
</gene>